<comment type="caution">
    <text evidence="1">The sequence shown here is derived from an EMBL/GenBank/DDBJ whole genome shotgun (WGS) entry which is preliminary data.</text>
</comment>
<gene>
    <name evidence="1" type="ORF">K0M31_015250</name>
</gene>
<name>A0AA40KF84_9HYME</name>
<reference evidence="1" key="1">
    <citation type="submission" date="2021-10" db="EMBL/GenBank/DDBJ databases">
        <title>Melipona bicolor Genome sequencing and assembly.</title>
        <authorList>
            <person name="Araujo N.S."/>
            <person name="Arias M.C."/>
        </authorList>
    </citation>
    <scope>NUCLEOTIDE SEQUENCE</scope>
    <source>
        <strain evidence="1">USP_2M_L1-L4_2017</strain>
        <tissue evidence="1">Whole body</tissue>
    </source>
</reference>
<dbReference type="Proteomes" id="UP001177670">
    <property type="component" value="Unassembled WGS sequence"/>
</dbReference>
<sequence>MRKKSGRGKSSQWLAMVDVCVDEDVLQTWYAQSSFNILRKREAGRAQPVNTVRASAQE</sequence>
<evidence type="ECO:0000313" key="2">
    <source>
        <dbReference type="Proteomes" id="UP001177670"/>
    </source>
</evidence>
<protein>
    <submittedName>
        <fullName evidence="1">Uncharacterized protein</fullName>
    </submittedName>
</protein>
<evidence type="ECO:0000313" key="1">
    <source>
        <dbReference type="EMBL" id="KAK1118203.1"/>
    </source>
</evidence>
<proteinExistence type="predicted"/>
<accession>A0AA40KF84</accession>
<dbReference type="AlphaFoldDB" id="A0AA40KF84"/>
<dbReference type="EMBL" id="JAHYIQ010000044">
    <property type="protein sequence ID" value="KAK1118203.1"/>
    <property type="molecule type" value="Genomic_DNA"/>
</dbReference>
<organism evidence="1 2">
    <name type="scientific">Melipona bicolor</name>
    <dbReference type="NCBI Taxonomy" id="60889"/>
    <lineage>
        <taxon>Eukaryota</taxon>
        <taxon>Metazoa</taxon>
        <taxon>Ecdysozoa</taxon>
        <taxon>Arthropoda</taxon>
        <taxon>Hexapoda</taxon>
        <taxon>Insecta</taxon>
        <taxon>Pterygota</taxon>
        <taxon>Neoptera</taxon>
        <taxon>Endopterygota</taxon>
        <taxon>Hymenoptera</taxon>
        <taxon>Apocrita</taxon>
        <taxon>Aculeata</taxon>
        <taxon>Apoidea</taxon>
        <taxon>Anthophila</taxon>
        <taxon>Apidae</taxon>
        <taxon>Melipona</taxon>
    </lineage>
</organism>
<keyword evidence="2" id="KW-1185">Reference proteome</keyword>